<evidence type="ECO:0000313" key="3">
    <source>
        <dbReference type="Proteomes" id="UP000006514"/>
    </source>
</evidence>
<proteinExistence type="predicted"/>
<dbReference type="Proteomes" id="UP000006514">
    <property type="component" value="Unassembled WGS sequence"/>
</dbReference>
<dbReference type="EMBL" id="JH688353">
    <property type="protein sequence ID" value="EJD33229.1"/>
    <property type="molecule type" value="Genomic_DNA"/>
</dbReference>
<feature type="region of interest" description="Disordered" evidence="1">
    <location>
        <begin position="75"/>
        <end position="142"/>
    </location>
</feature>
<gene>
    <name evidence="2" type="ORF">AURDEDRAFT_131794</name>
</gene>
<protein>
    <submittedName>
        <fullName evidence="2">Uncharacterized protein</fullName>
    </submittedName>
</protein>
<organism evidence="2 3">
    <name type="scientific">Auricularia subglabra (strain TFB-10046 / SS5)</name>
    <name type="common">White-rot fungus</name>
    <name type="synonym">Auricularia delicata (strain TFB10046)</name>
    <dbReference type="NCBI Taxonomy" id="717982"/>
    <lineage>
        <taxon>Eukaryota</taxon>
        <taxon>Fungi</taxon>
        <taxon>Dikarya</taxon>
        <taxon>Basidiomycota</taxon>
        <taxon>Agaricomycotina</taxon>
        <taxon>Agaricomycetes</taxon>
        <taxon>Auriculariales</taxon>
        <taxon>Auriculariaceae</taxon>
        <taxon>Auricularia</taxon>
    </lineage>
</organism>
<dbReference type="AlphaFoldDB" id="J0CSG5"/>
<reference evidence="3" key="1">
    <citation type="journal article" date="2012" name="Science">
        <title>The Paleozoic origin of enzymatic lignin decomposition reconstructed from 31 fungal genomes.</title>
        <authorList>
            <person name="Floudas D."/>
            <person name="Binder M."/>
            <person name="Riley R."/>
            <person name="Barry K."/>
            <person name="Blanchette R.A."/>
            <person name="Henrissat B."/>
            <person name="Martinez A.T."/>
            <person name="Otillar R."/>
            <person name="Spatafora J.W."/>
            <person name="Yadav J.S."/>
            <person name="Aerts A."/>
            <person name="Benoit I."/>
            <person name="Boyd A."/>
            <person name="Carlson A."/>
            <person name="Copeland A."/>
            <person name="Coutinho P.M."/>
            <person name="de Vries R.P."/>
            <person name="Ferreira P."/>
            <person name="Findley K."/>
            <person name="Foster B."/>
            <person name="Gaskell J."/>
            <person name="Glotzer D."/>
            <person name="Gorecki P."/>
            <person name="Heitman J."/>
            <person name="Hesse C."/>
            <person name="Hori C."/>
            <person name="Igarashi K."/>
            <person name="Jurgens J.A."/>
            <person name="Kallen N."/>
            <person name="Kersten P."/>
            <person name="Kohler A."/>
            <person name="Kuees U."/>
            <person name="Kumar T.K.A."/>
            <person name="Kuo A."/>
            <person name="LaButti K."/>
            <person name="Larrondo L.F."/>
            <person name="Lindquist E."/>
            <person name="Ling A."/>
            <person name="Lombard V."/>
            <person name="Lucas S."/>
            <person name="Lundell T."/>
            <person name="Martin R."/>
            <person name="McLaughlin D.J."/>
            <person name="Morgenstern I."/>
            <person name="Morin E."/>
            <person name="Murat C."/>
            <person name="Nagy L.G."/>
            <person name="Nolan M."/>
            <person name="Ohm R.A."/>
            <person name="Patyshakuliyeva A."/>
            <person name="Rokas A."/>
            <person name="Ruiz-Duenas F.J."/>
            <person name="Sabat G."/>
            <person name="Salamov A."/>
            <person name="Samejima M."/>
            <person name="Schmutz J."/>
            <person name="Slot J.C."/>
            <person name="St John F."/>
            <person name="Stenlid J."/>
            <person name="Sun H."/>
            <person name="Sun S."/>
            <person name="Syed K."/>
            <person name="Tsang A."/>
            <person name="Wiebenga A."/>
            <person name="Young D."/>
            <person name="Pisabarro A."/>
            <person name="Eastwood D.C."/>
            <person name="Martin F."/>
            <person name="Cullen D."/>
            <person name="Grigoriev I.V."/>
            <person name="Hibbett D.S."/>
        </authorList>
    </citation>
    <scope>NUCLEOTIDE SEQUENCE [LARGE SCALE GENOMIC DNA]</scope>
    <source>
        <strain evidence="3">TFB10046</strain>
    </source>
</reference>
<accession>J0CSG5</accession>
<sequence length="255" mass="28438">MARLEDLAARCKKLPISADRWRAAVRQPFAEEEARARARVMEAAACAIDDEGDIVPEEESAPAAVSESAGRFAAMLTPPTTPHHIRMAPAPPHVSPEDESDSDDAQEVEDDSSLEVDDGEPFEDREYDPIDSNEPKVVVDPYKPLPDRQLDVQFRKAVVAFKPQPSTSSRSLYRDGDNSFTRINVSPAALKALSNGASINEEILYAGMASLKQELAPARTDIAFLQPYDFTMWQSSAQRTRIYRQIQRTQFWSKN</sequence>
<feature type="compositionally biased region" description="Acidic residues" evidence="1">
    <location>
        <begin position="97"/>
        <end position="121"/>
    </location>
</feature>
<keyword evidence="3" id="KW-1185">Reference proteome</keyword>
<evidence type="ECO:0000313" key="2">
    <source>
        <dbReference type="EMBL" id="EJD33229.1"/>
    </source>
</evidence>
<dbReference type="KEGG" id="adl:AURDEDRAFT_131794"/>
<dbReference type="InParanoid" id="J0CSG5"/>
<feature type="non-terminal residue" evidence="2">
    <location>
        <position position="255"/>
    </location>
</feature>
<name>J0CSG5_AURST</name>
<evidence type="ECO:0000256" key="1">
    <source>
        <dbReference type="SAM" id="MobiDB-lite"/>
    </source>
</evidence>